<keyword evidence="1" id="KW-1133">Transmembrane helix</keyword>
<dbReference type="Proteomes" id="UP000644588">
    <property type="component" value="Unassembled WGS sequence"/>
</dbReference>
<dbReference type="InterPro" id="IPR035901">
    <property type="entry name" value="GIY-YIG_endonuc_sf"/>
</dbReference>
<evidence type="ECO:0000256" key="1">
    <source>
        <dbReference type="SAM" id="Phobius"/>
    </source>
</evidence>
<protein>
    <submittedName>
        <fullName evidence="2">GIY-YIG nuclease family protein</fullName>
    </submittedName>
</protein>
<dbReference type="RefSeq" id="WP_194264022.1">
    <property type="nucleotide sequence ID" value="NZ_JABCQF010000001.1"/>
</dbReference>
<comment type="caution">
    <text evidence="2">The sequence shown here is derived from an EMBL/GenBank/DDBJ whole genome shotgun (WGS) entry which is preliminary data.</text>
</comment>
<accession>A0ABR9YI90</accession>
<organism evidence="2 3">
    <name type="scientific">Gluconobacter potus</name>
    <dbReference type="NCBI Taxonomy" id="2724927"/>
    <lineage>
        <taxon>Bacteria</taxon>
        <taxon>Pseudomonadati</taxon>
        <taxon>Pseudomonadota</taxon>
        <taxon>Alphaproteobacteria</taxon>
        <taxon>Acetobacterales</taxon>
        <taxon>Acetobacteraceae</taxon>
        <taxon>Gluconobacter</taxon>
    </lineage>
</organism>
<keyword evidence="1" id="KW-0812">Transmembrane</keyword>
<dbReference type="Gene3D" id="3.40.1440.10">
    <property type="entry name" value="GIY-YIG endonuclease"/>
    <property type="match status" value="1"/>
</dbReference>
<name>A0ABR9YI90_9PROT</name>
<sequence>MSSVKPHLDPFILSASGFREVGIWGLQDDGALMPLQKVPAGPGVYAFVIGNRVVYVGVAIGGLRRRLRCYARPGKRKTARRIRDEILKAVDRPVRAMCVQPSDTQWNGLPVNIAAGLELGLIQTYDLPWNRRHASMSVKAATVSEKAGSP</sequence>
<reference evidence="3" key="1">
    <citation type="submission" date="2020-04" db="EMBL/GenBank/DDBJ databases">
        <title>Description of novel Gluconacetobacter.</title>
        <authorList>
            <person name="Sombolestani A."/>
        </authorList>
    </citation>
    <scope>NUCLEOTIDE SEQUENCE [LARGE SCALE GENOMIC DNA]</scope>
    <source>
        <strain evidence="3">R-71646</strain>
    </source>
</reference>
<keyword evidence="1" id="KW-0472">Membrane</keyword>
<proteinExistence type="predicted"/>
<keyword evidence="3" id="KW-1185">Reference proteome</keyword>
<evidence type="ECO:0000313" key="3">
    <source>
        <dbReference type="Proteomes" id="UP000644588"/>
    </source>
</evidence>
<evidence type="ECO:0000313" key="2">
    <source>
        <dbReference type="EMBL" id="MBF0881185.1"/>
    </source>
</evidence>
<reference evidence="2 3" key="2">
    <citation type="submission" date="2020-11" db="EMBL/GenBank/DDBJ databases">
        <title>Description of novel Gluconobacter species.</title>
        <authorList>
            <person name="Cleenwerck I."/>
            <person name="Cnockaert M."/>
            <person name="Borremans W."/>
            <person name="Wieme A.D."/>
            <person name="De Vuyst L."/>
            <person name="Vandamme P."/>
        </authorList>
    </citation>
    <scope>NUCLEOTIDE SEQUENCE [LARGE SCALE GENOMIC DNA]</scope>
    <source>
        <strain evidence="2 3">R-71646</strain>
    </source>
</reference>
<feature type="transmembrane region" description="Helical" evidence="1">
    <location>
        <begin position="43"/>
        <end position="63"/>
    </location>
</feature>
<dbReference type="EMBL" id="JABCQF010000001">
    <property type="protein sequence ID" value="MBF0881185.1"/>
    <property type="molecule type" value="Genomic_DNA"/>
</dbReference>
<gene>
    <name evidence="2" type="ORF">HKD31_00295</name>
</gene>